<keyword evidence="3" id="KW-1185">Reference proteome</keyword>
<dbReference type="Pfam" id="PF05656">
    <property type="entry name" value="DUF805"/>
    <property type="match status" value="1"/>
</dbReference>
<feature type="transmembrane region" description="Helical" evidence="1">
    <location>
        <begin position="46"/>
        <end position="65"/>
    </location>
</feature>
<dbReference type="InterPro" id="IPR008523">
    <property type="entry name" value="DUF805"/>
</dbReference>
<name>A0A3L8Q233_9GAMM</name>
<sequence>MEHFIGCLKKYADFSGRARRQEYWMFILFYLIFYVVLAVVDGLMGTWILTTVLSLGLLVPSLAVGARRLHDTGRSGWWLLIGLIPLIGSIVLLIFFVMDSHDDNEYGPNPKG</sequence>
<reference evidence="2 3" key="1">
    <citation type="submission" date="2018-09" db="EMBL/GenBank/DDBJ databases">
        <title>Phylogeny of the Shewanellaceae, and recommendation for two new genera, Pseudoshewanella and Parashewanella.</title>
        <authorList>
            <person name="Wang G."/>
        </authorList>
    </citation>
    <scope>NUCLEOTIDE SEQUENCE [LARGE SCALE GENOMIC DNA]</scope>
    <source>
        <strain evidence="2 3">C51</strain>
    </source>
</reference>
<keyword evidence="1" id="KW-0812">Transmembrane</keyword>
<evidence type="ECO:0000313" key="3">
    <source>
        <dbReference type="Proteomes" id="UP000281474"/>
    </source>
</evidence>
<dbReference type="GO" id="GO:0005886">
    <property type="term" value="C:plasma membrane"/>
    <property type="evidence" value="ECO:0007669"/>
    <property type="project" value="TreeGrafter"/>
</dbReference>
<dbReference type="PANTHER" id="PTHR34980:SF2">
    <property type="entry name" value="INNER MEMBRANE PROTEIN YHAH-RELATED"/>
    <property type="match status" value="1"/>
</dbReference>
<organism evidence="2 3">
    <name type="scientific">Parashewanella curva</name>
    <dbReference type="NCBI Taxonomy" id="2338552"/>
    <lineage>
        <taxon>Bacteria</taxon>
        <taxon>Pseudomonadati</taxon>
        <taxon>Pseudomonadota</taxon>
        <taxon>Gammaproteobacteria</taxon>
        <taxon>Alteromonadales</taxon>
        <taxon>Shewanellaceae</taxon>
        <taxon>Parashewanella</taxon>
    </lineage>
</organism>
<dbReference type="Proteomes" id="UP000281474">
    <property type="component" value="Unassembled WGS sequence"/>
</dbReference>
<evidence type="ECO:0000256" key="1">
    <source>
        <dbReference type="SAM" id="Phobius"/>
    </source>
</evidence>
<comment type="caution">
    <text evidence="2">The sequence shown here is derived from an EMBL/GenBank/DDBJ whole genome shotgun (WGS) entry which is preliminary data.</text>
</comment>
<feature type="transmembrane region" description="Helical" evidence="1">
    <location>
        <begin position="77"/>
        <end position="98"/>
    </location>
</feature>
<keyword evidence="1" id="KW-1133">Transmembrane helix</keyword>
<keyword evidence="1" id="KW-0472">Membrane</keyword>
<feature type="transmembrane region" description="Helical" evidence="1">
    <location>
        <begin position="23"/>
        <end position="40"/>
    </location>
</feature>
<gene>
    <name evidence="2" type="ORF">D5018_00620</name>
</gene>
<proteinExistence type="predicted"/>
<dbReference type="EMBL" id="QZEI01000001">
    <property type="protein sequence ID" value="RLV61655.1"/>
    <property type="molecule type" value="Genomic_DNA"/>
</dbReference>
<accession>A0A3L8Q233</accession>
<dbReference type="PANTHER" id="PTHR34980">
    <property type="entry name" value="INNER MEMBRANE PROTEIN-RELATED-RELATED"/>
    <property type="match status" value="1"/>
</dbReference>
<dbReference type="OrthoDB" id="9812349at2"/>
<evidence type="ECO:0000313" key="2">
    <source>
        <dbReference type="EMBL" id="RLV61655.1"/>
    </source>
</evidence>
<dbReference type="AlphaFoldDB" id="A0A3L8Q233"/>
<dbReference type="RefSeq" id="WP_121837054.1">
    <property type="nucleotide sequence ID" value="NZ_ML014753.1"/>
</dbReference>
<protein>
    <submittedName>
        <fullName evidence="2">DUF805 domain-containing protein</fullName>
    </submittedName>
</protein>